<protein>
    <submittedName>
        <fullName evidence="3">Uncharacterized protein</fullName>
    </submittedName>
</protein>
<dbReference type="AlphaFoldDB" id="A0A9N8HM31"/>
<gene>
    <name evidence="3" type="ORF">SEMRO_718_G192170.1</name>
</gene>
<feature type="region of interest" description="Disordered" evidence="1">
    <location>
        <begin position="31"/>
        <end position="64"/>
    </location>
</feature>
<evidence type="ECO:0000256" key="2">
    <source>
        <dbReference type="SAM" id="SignalP"/>
    </source>
</evidence>
<name>A0A9N8HM31_9STRA</name>
<dbReference type="Proteomes" id="UP001153069">
    <property type="component" value="Unassembled WGS sequence"/>
</dbReference>
<dbReference type="OrthoDB" id="4405280at2759"/>
<evidence type="ECO:0000256" key="1">
    <source>
        <dbReference type="SAM" id="MobiDB-lite"/>
    </source>
</evidence>
<keyword evidence="4" id="KW-1185">Reference proteome</keyword>
<feature type="compositionally biased region" description="Acidic residues" evidence="1">
    <location>
        <begin position="211"/>
        <end position="224"/>
    </location>
</feature>
<evidence type="ECO:0000313" key="3">
    <source>
        <dbReference type="EMBL" id="CAB9515473.1"/>
    </source>
</evidence>
<sequence length="244" mass="25909">MVSFKNITVLLAVLLQGVNAAENLRGARILAGEPAPPEPDAEDNDPRAAEPTLEPFDAEEEQTPAPVFCTADVYECPDGSFVGRVAPDCEFEACPETEEPVEETEAPEDPPAEPELVACTLELAICPDGSSVGRTGPDCEFEPCPETDAPATEDPEVVPDVMTDAPTEVIELELGMTDAPEDPEVGTDAPTEVSVETEVPGENDSRVIETQQEDTDGPAPEEETWLPGTEYPTTEAPGTEAPTM</sequence>
<feature type="region of interest" description="Disordered" evidence="1">
    <location>
        <begin position="176"/>
        <end position="244"/>
    </location>
</feature>
<dbReference type="EMBL" id="CAICTM010000717">
    <property type="protein sequence ID" value="CAB9515473.1"/>
    <property type="molecule type" value="Genomic_DNA"/>
</dbReference>
<keyword evidence="2" id="KW-0732">Signal</keyword>
<reference evidence="3" key="1">
    <citation type="submission" date="2020-06" db="EMBL/GenBank/DDBJ databases">
        <authorList>
            <consortium name="Plant Systems Biology data submission"/>
        </authorList>
    </citation>
    <scope>NUCLEOTIDE SEQUENCE</scope>
    <source>
        <strain evidence="3">D6</strain>
    </source>
</reference>
<feature type="signal peptide" evidence="2">
    <location>
        <begin position="1"/>
        <end position="20"/>
    </location>
</feature>
<organism evidence="3 4">
    <name type="scientific">Seminavis robusta</name>
    <dbReference type="NCBI Taxonomy" id="568900"/>
    <lineage>
        <taxon>Eukaryota</taxon>
        <taxon>Sar</taxon>
        <taxon>Stramenopiles</taxon>
        <taxon>Ochrophyta</taxon>
        <taxon>Bacillariophyta</taxon>
        <taxon>Bacillariophyceae</taxon>
        <taxon>Bacillariophycidae</taxon>
        <taxon>Naviculales</taxon>
        <taxon>Naviculaceae</taxon>
        <taxon>Seminavis</taxon>
    </lineage>
</organism>
<evidence type="ECO:0000313" key="4">
    <source>
        <dbReference type="Proteomes" id="UP001153069"/>
    </source>
</evidence>
<accession>A0A9N8HM31</accession>
<feature type="compositionally biased region" description="Low complexity" evidence="1">
    <location>
        <begin position="227"/>
        <end position="244"/>
    </location>
</feature>
<comment type="caution">
    <text evidence="3">The sequence shown here is derived from an EMBL/GenBank/DDBJ whole genome shotgun (WGS) entry which is preliminary data.</text>
</comment>
<feature type="chain" id="PRO_5040163941" evidence="2">
    <location>
        <begin position="21"/>
        <end position="244"/>
    </location>
</feature>
<proteinExistence type="predicted"/>